<protein>
    <submittedName>
        <fullName evidence="1">Uncharacterized protein</fullName>
    </submittedName>
</protein>
<organism evidence="1 2">
    <name type="scientific">Adhaeribacter radiodurans</name>
    <dbReference type="NCBI Taxonomy" id="2745197"/>
    <lineage>
        <taxon>Bacteria</taxon>
        <taxon>Pseudomonadati</taxon>
        <taxon>Bacteroidota</taxon>
        <taxon>Cytophagia</taxon>
        <taxon>Cytophagales</taxon>
        <taxon>Hymenobacteraceae</taxon>
        <taxon>Adhaeribacter</taxon>
    </lineage>
</organism>
<reference evidence="1 2" key="1">
    <citation type="submission" date="2020-06" db="EMBL/GenBank/DDBJ databases">
        <authorList>
            <person name="Hwang Y.J."/>
        </authorList>
    </citation>
    <scope>NUCLEOTIDE SEQUENCE [LARGE SCALE GENOMIC DNA]</scope>
    <source>
        <strain evidence="1 2">KUDC8001</strain>
    </source>
</reference>
<proteinExistence type="predicted"/>
<sequence>MEITNLCRELTPEEDENLKQEYKKIVIKARRARRRAVIKTPEKIDSLLFGIGVDSFTRFDAFIDIVGGINNNEPNISSYLFWYGLKSAYTSSDNLYHLRDFVRRAFRSKRPNRDVLMNEEEKAILLALPDTLKIYRAMTVEEKLSGDYGVSWTLNLKVAEFFRDDYWRNIATQDKEKTIMELEIPKEKIIALFLEREEEEVIYIG</sequence>
<name>A0A7L7L5P0_9BACT</name>
<accession>A0A7L7L5P0</accession>
<evidence type="ECO:0000313" key="2">
    <source>
        <dbReference type="Proteomes" id="UP000514509"/>
    </source>
</evidence>
<dbReference type="AlphaFoldDB" id="A0A7L7L5P0"/>
<dbReference type="EMBL" id="CP055153">
    <property type="protein sequence ID" value="QMU28118.1"/>
    <property type="molecule type" value="Genomic_DNA"/>
</dbReference>
<dbReference type="KEGG" id="add:HUW48_08690"/>
<evidence type="ECO:0000313" key="1">
    <source>
        <dbReference type="EMBL" id="QMU28118.1"/>
    </source>
</evidence>
<keyword evidence="2" id="KW-1185">Reference proteome</keyword>
<dbReference type="Proteomes" id="UP000514509">
    <property type="component" value="Chromosome"/>
</dbReference>
<reference evidence="1 2" key="2">
    <citation type="submission" date="2020-08" db="EMBL/GenBank/DDBJ databases">
        <title>Adhaeribacter dokdonensis sp. nov., isolated from the rhizosphere of Elymus tsukushiensis, a plant native to the Dokdo Islands, Republic of Korea.</title>
        <authorList>
            <person name="Ghim S.Y."/>
        </authorList>
    </citation>
    <scope>NUCLEOTIDE SEQUENCE [LARGE SCALE GENOMIC DNA]</scope>
    <source>
        <strain evidence="1 2">KUDC8001</strain>
    </source>
</reference>
<gene>
    <name evidence="1" type="ORF">HUW48_08690</name>
</gene>
<dbReference type="RefSeq" id="WP_182415306.1">
    <property type="nucleotide sequence ID" value="NZ_CP055153.1"/>
</dbReference>